<accession>A0A4U1J9K8</accession>
<evidence type="ECO:0000313" key="4">
    <source>
        <dbReference type="Proteomes" id="UP000309215"/>
    </source>
</evidence>
<gene>
    <name evidence="3" type="ORF">E8A74_25515</name>
</gene>
<dbReference type="Proteomes" id="UP000309215">
    <property type="component" value="Unassembled WGS sequence"/>
</dbReference>
<feature type="domain" description="DUF2169" evidence="2">
    <location>
        <begin position="22"/>
        <end position="300"/>
    </location>
</feature>
<dbReference type="AlphaFoldDB" id="A0A4U1J9K8"/>
<evidence type="ECO:0000259" key="2">
    <source>
        <dbReference type="Pfam" id="PF09937"/>
    </source>
</evidence>
<sequence length="767" mass="81853">MDIVSYCPLRVAARPFVTAERRHALLVVCKATYLLTPGASVLHESQEDVNEEDNFWDDDPRRSVYSPGDLVPHKRGADVVLVGHAFAPNDVPVRSILTRLCVGEIDKAIEVFGDRHVTPMGELREGPRVTRVRLRYERAAGGPGTTNPVGMRLDQTDTFGAIKLPNVQPPGRHVTGPADLMEPIGYGPIAATWPAREARLGPFAGRFSLAHWHEAPLPEGLDPLFFNVAPPDQEIPEIRPDERIVLEGLHPEHARLVTNLPGLRPEVVMERASGRREAIALTADTLWFDTTRGICTLVWRGRAALVHPAEAGRVVVTMVGPGWASARAALVSPDLHAIAIAPDDPDGSVTTVGYAPSGPHPIMPFMTSTASAPPPRESGVFPMAPDFDEEVTFVGLDGPGADPLPFARPKTQAPPPAPGAPALLPFAPPPPPPPMPFQARDLPFLSPLAPPPVPPSPHPHGGGLRSAHEVGLPLPPTPPEPARVRPPSRHDLPFVAPPQGGGLRSAHEVGVPLPPTAPAAPPPPVQTPTPPPIVPRLGIAPLGAPPPFAPPAPVTPPAPVAPPAPVPAPVALDDPETVDAPAMIGPLATAEMAARVAPPPLPPPPEPLPPDSPAAEAPKTPPAPALPLDDYPIERCAKITASIARRRDERAEILEAEELDLARYTDLERHWADAIRAESERGKTRLLKAFDAAYVARLEEERGPITPAEYARLVVAGERGHAERTLAELGLPRASMLRIEREMLARTSADPSLGERLRHAIEAERAD</sequence>
<feature type="compositionally biased region" description="Pro residues" evidence="1">
    <location>
        <begin position="543"/>
        <end position="568"/>
    </location>
</feature>
<evidence type="ECO:0000313" key="3">
    <source>
        <dbReference type="EMBL" id="TKD03562.1"/>
    </source>
</evidence>
<dbReference type="OrthoDB" id="5290767at2"/>
<dbReference type="RefSeq" id="WP_136931683.1">
    <property type="nucleotide sequence ID" value="NZ_SSMQ01000028.1"/>
</dbReference>
<proteinExistence type="predicted"/>
<dbReference type="Pfam" id="PF09937">
    <property type="entry name" value="DUF2169"/>
    <property type="match status" value="1"/>
</dbReference>
<dbReference type="InterPro" id="IPR018683">
    <property type="entry name" value="DUF2169"/>
</dbReference>
<organism evidence="3 4">
    <name type="scientific">Polyangium fumosum</name>
    <dbReference type="NCBI Taxonomy" id="889272"/>
    <lineage>
        <taxon>Bacteria</taxon>
        <taxon>Pseudomonadati</taxon>
        <taxon>Myxococcota</taxon>
        <taxon>Polyangia</taxon>
        <taxon>Polyangiales</taxon>
        <taxon>Polyangiaceae</taxon>
        <taxon>Polyangium</taxon>
    </lineage>
</organism>
<feature type="compositionally biased region" description="Low complexity" evidence="1">
    <location>
        <begin position="437"/>
        <end position="447"/>
    </location>
</feature>
<name>A0A4U1J9K8_9BACT</name>
<evidence type="ECO:0000256" key="1">
    <source>
        <dbReference type="SAM" id="MobiDB-lite"/>
    </source>
</evidence>
<feature type="compositionally biased region" description="Pro residues" evidence="1">
    <location>
        <begin position="597"/>
        <end position="612"/>
    </location>
</feature>
<feature type="compositionally biased region" description="Pro residues" evidence="1">
    <location>
        <begin position="512"/>
        <end position="534"/>
    </location>
</feature>
<feature type="region of interest" description="Disordered" evidence="1">
    <location>
        <begin position="594"/>
        <end position="629"/>
    </location>
</feature>
<feature type="compositionally biased region" description="Pro residues" evidence="1">
    <location>
        <begin position="448"/>
        <end position="458"/>
    </location>
</feature>
<dbReference type="EMBL" id="SSMQ01000028">
    <property type="protein sequence ID" value="TKD03562.1"/>
    <property type="molecule type" value="Genomic_DNA"/>
</dbReference>
<protein>
    <submittedName>
        <fullName evidence="3">DUF2169 domain-containing protein</fullName>
    </submittedName>
</protein>
<keyword evidence="4" id="KW-1185">Reference proteome</keyword>
<comment type="caution">
    <text evidence="3">The sequence shown here is derived from an EMBL/GenBank/DDBJ whole genome shotgun (WGS) entry which is preliminary data.</text>
</comment>
<feature type="region of interest" description="Disordered" evidence="1">
    <location>
        <begin position="396"/>
        <end position="580"/>
    </location>
</feature>
<reference evidence="3 4" key="1">
    <citation type="submission" date="2019-04" db="EMBL/GenBank/DDBJ databases">
        <authorList>
            <person name="Li Y."/>
            <person name="Wang J."/>
        </authorList>
    </citation>
    <scope>NUCLEOTIDE SEQUENCE [LARGE SCALE GENOMIC DNA]</scope>
    <source>
        <strain evidence="3 4">DSM 14668</strain>
    </source>
</reference>
<feature type="compositionally biased region" description="Pro residues" evidence="1">
    <location>
        <begin position="426"/>
        <end position="436"/>
    </location>
</feature>